<dbReference type="Pfam" id="PF18449">
    <property type="entry name" value="Endotoxin_C2"/>
    <property type="match status" value="7"/>
</dbReference>
<evidence type="ECO:0000256" key="1">
    <source>
        <dbReference type="SAM" id="Coils"/>
    </source>
</evidence>
<dbReference type="InterPro" id="IPR054544">
    <property type="entry name" value="Pest_crys_Cry1Aa_dom-IV"/>
</dbReference>
<comment type="caution">
    <text evidence="3">The sequence shown here is derived from an EMBL/GenBank/DDBJ whole genome shotgun (WGS) entry which is preliminary data.</text>
</comment>
<sequence>MKNQIPFNVLPTKKVKKALFTTLATVTVLSQMLTVYPTTSAAAETGSQVGTTEAPTRVGDFATLKQVIEADNGITNIELTADITMTAEININKNKTELTIDGKGHTLTESKVNIGSSTGTIYAYNSVMKTMNIKNMTILGSHYYSPFTVHDGLQGVTQNFENIDYSGPQFVYNLHGYVNFSGTNKIVTSKPIDNLGTLNEMVETTGVTIAGNFTAEHNTTGSTAFSLFSAVGTVGDPYFIIKDGAKVNIDSKGPSVIWATADQADFKLGKNAEFNVTSADELFQTAMKNVTFDNGSTTVINRIGVSSDALMPVSRTFTVNPNASLKAVQPAAATAHIIRTTVANAVININDPRMLDLNANGTGANRVFSAGVKPVTINFNNLAEIGVFNATNKTETPNLAWQNATFSVLQSAAGQAGTVQAGAISASNDIQSTFVLADAKRITTTGTVAVAQKAVNELFNSNDPATDAIKDTTTQGTIDAAQKLVDAVTDPEAKAVLQKDLDRAQELLDERNAVNADKERQAAALKAVNELFNSDKPSTDVIKDTTDQAAIDAAQKLVNAVTDPTVKAQLQKDLDRAQELLDERNATNAAEKARQEAALKAVNELFNSDKPSTDAIKDITNQDAIDAAQKLVDAVTDGAVKAQLQKDLDRAQELLDARNAELAAEKARQEAALKAVNELFNSDKPATDAIKDITNQDAIDAAQKLVDAVKDPVVKAQLQKDLDRAQELLDERNEASLSEKERQEAAQKAVNELFNDNKPATDAIKDTTDQATIDAAQKLVDAVKDETVKAQLQKDLDRAQELLDERNAANAAEKARQEAAQKAVNELFNSDKPSTDAIKASTNQDAIDAAQKLVDEVKDPTVKAQLQKDLDRAQELLDARNAELAAEKARQEAAQKAVNELFNDNKPSTDVVKDTTTQASIDTAQKLVDEVKDPTVKAQLQKDLDRAQELLNERMSTVGTITPAD</sequence>
<evidence type="ECO:0000313" key="4">
    <source>
        <dbReference type="Proteomes" id="UP000569903"/>
    </source>
</evidence>
<dbReference type="AlphaFoldDB" id="A0A841Z0U4"/>
<dbReference type="EMBL" id="JAARQN010000022">
    <property type="protein sequence ID" value="MBC1459208.1"/>
    <property type="molecule type" value="Genomic_DNA"/>
</dbReference>
<name>A0A841Z0U4_9LIST</name>
<organism evidence="3 4">
    <name type="scientific">Listeria newyorkensis</name>
    <dbReference type="NCBI Taxonomy" id="1497681"/>
    <lineage>
        <taxon>Bacteria</taxon>
        <taxon>Bacillati</taxon>
        <taxon>Bacillota</taxon>
        <taxon>Bacilli</taxon>
        <taxon>Bacillales</taxon>
        <taxon>Listeriaceae</taxon>
        <taxon>Listeria</taxon>
    </lineage>
</organism>
<feature type="coiled-coil region" evidence="1">
    <location>
        <begin position="789"/>
        <end position="822"/>
    </location>
</feature>
<accession>A0A841Z0U4</accession>
<feature type="domain" description="Pesticidal crystal protein Cry1Aa" evidence="2">
    <location>
        <begin position="449"/>
        <end position="510"/>
    </location>
</feature>
<dbReference type="RefSeq" id="WP_185390334.1">
    <property type="nucleotide sequence ID" value="NZ_JAARQN010000022.1"/>
</dbReference>
<dbReference type="Proteomes" id="UP000569903">
    <property type="component" value="Unassembled WGS sequence"/>
</dbReference>
<reference evidence="3 4" key="1">
    <citation type="submission" date="2020-03" db="EMBL/GenBank/DDBJ databases">
        <title>Soil Listeria distribution.</title>
        <authorList>
            <person name="Liao J."/>
            <person name="Wiedmann M."/>
        </authorList>
    </citation>
    <scope>NUCLEOTIDE SEQUENCE [LARGE SCALE GENOMIC DNA]</scope>
    <source>
        <strain evidence="3 4">FSL L7-1614</strain>
    </source>
</reference>
<feature type="domain" description="Pesticidal crystal protein Cry1Aa" evidence="2">
    <location>
        <begin position="743"/>
        <end position="805"/>
    </location>
</feature>
<feature type="domain" description="Pesticidal crystal protein Cry1Aa" evidence="2">
    <location>
        <begin position="817"/>
        <end position="879"/>
    </location>
</feature>
<feature type="coiled-coil region" evidence="1">
    <location>
        <begin position="641"/>
        <end position="679"/>
    </location>
</feature>
<proteinExistence type="predicted"/>
<feature type="domain" description="Pesticidal crystal protein Cry1Aa" evidence="2">
    <location>
        <begin position="891"/>
        <end position="953"/>
    </location>
</feature>
<evidence type="ECO:0000259" key="2">
    <source>
        <dbReference type="Pfam" id="PF18449"/>
    </source>
</evidence>
<keyword evidence="1" id="KW-0175">Coiled coil</keyword>
<feature type="domain" description="Pesticidal crystal protein Cry1Aa" evidence="2">
    <location>
        <begin position="669"/>
        <end position="731"/>
    </location>
</feature>
<feature type="coiled-coil region" evidence="1">
    <location>
        <begin position="863"/>
        <end position="899"/>
    </location>
</feature>
<evidence type="ECO:0000313" key="3">
    <source>
        <dbReference type="EMBL" id="MBC1459208.1"/>
    </source>
</evidence>
<feature type="domain" description="Pesticidal crystal protein Cry1Aa" evidence="2">
    <location>
        <begin position="595"/>
        <end position="657"/>
    </location>
</feature>
<dbReference type="Pfam" id="PF20585">
    <property type="entry name" value="Pectate_lyase_5"/>
    <property type="match status" value="1"/>
</dbReference>
<protein>
    <recommendedName>
        <fullName evidence="2">Pesticidal crystal protein Cry1Aa domain-containing protein</fullName>
    </recommendedName>
</protein>
<dbReference type="InterPro" id="IPR046776">
    <property type="entry name" value="Pectate_lyase_5"/>
</dbReference>
<feature type="domain" description="Pesticidal crystal protein Cry1Aa" evidence="2">
    <location>
        <begin position="521"/>
        <end position="583"/>
    </location>
</feature>
<gene>
    <name evidence="3" type="ORF">HB850_15720</name>
</gene>
<feature type="non-terminal residue" evidence="3">
    <location>
        <position position="965"/>
    </location>
</feature>